<keyword evidence="1" id="KW-0812">Transmembrane</keyword>
<keyword evidence="1" id="KW-0472">Membrane</keyword>
<dbReference type="InterPro" id="IPR006976">
    <property type="entry name" value="VanZ-like"/>
</dbReference>
<evidence type="ECO:0000313" key="4">
    <source>
        <dbReference type="Proteomes" id="UP001058860"/>
    </source>
</evidence>
<dbReference type="Proteomes" id="UP001058860">
    <property type="component" value="Chromosome"/>
</dbReference>
<evidence type="ECO:0000313" key="3">
    <source>
        <dbReference type="EMBL" id="UUY02255.1"/>
    </source>
</evidence>
<proteinExistence type="predicted"/>
<accession>A0ABY5PCS2</accession>
<sequence>MAHAVRFAPALALMGLIYYLSAQPDLSSGIEGWDFLLRKLGHMTVFGTLFALLWWAMPRHPLAAAVITVLYAVSDEWHQSFTEGRHGTPVDVLIDATGVLVAYLLISVRQRPRTQP</sequence>
<organism evidence="3 4">
    <name type="scientific">Svornostia abyssi</name>
    <dbReference type="NCBI Taxonomy" id="2898438"/>
    <lineage>
        <taxon>Bacteria</taxon>
        <taxon>Bacillati</taxon>
        <taxon>Actinomycetota</taxon>
        <taxon>Thermoleophilia</taxon>
        <taxon>Solirubrobacterales</taxon>
        <taxon>Baekduiaceae</taxon>
        <taxon>Svornostia</taxon>
    </lineage>
</organism>
<dbReference type="Pfam" id="PF04892">
    <property type="entry name" value="VanZ"/>
    <property type="match status" value="1"/>
</dbReference>
<feature type="transmembrane region" description="Helical" evidence="1">
    <location>
        <begin position="46"/>
        <end position="73"/>
    </location>
</feature>
<evidence type="ECO:0000259" key="2">
    <source>
        <dbReference type="Pfam" id="PF04892"/>
    </source>
</evidence>
<feature type="domain" description="VanZ-like" evidence="2">
    <location>
        <begin position="33"/>
        <end position="108"/>
    </location>
</feature>
<keyword evidence="1" id="KW-1133">Transmembrane helix</keyword>
<dbReference type="RefSeq" id="WP_353862788.1">
    <property type="nucleotide sequence ID" value="NZ_CP088295.1"/>
</dbReference>
<keyword evidence="4" id="KW-1185">Reference proteome</keyword>
<name>A0ABY5PCS2_9ACTN</name>
<dbReference type="EMBL" id="CP088295">
    <property type="protein sequence ID" value="UUY02255.1"/>
    <property type="molecule type" value="Genomic_DNA"/>
</dbReference>
<evidence type="ECO:0000256" key="1">
    <source>
        <dbReference type="SAM" id="Phobius"/>
    </source>
</evidence>
<protein>
    <submittedName>
        <fullName evidence="3">VanZ family protein</fullName>
    </submittedName>
</protein>
<gene>
    <name evidence="3" type="ORF">LRS13_16240</name>
</gene>
<dbReference type="NCBIfam" id="NF037970">
    <property type="entry name" value="vanZ_1"/>
    <property type="match status" value="1"/>
</dbReference>
<reference evidence="4" key="1">
    <citation type="submission" date="2021-11" db="EMBL/GenBank/DDBJ databases">
        <title>Cultivation dependent microbiological survey of springs from the worlds oldest radium mine currently devoted to the extraction of radon-saturated water.</title>
        <authorList>
            <person name="Kapinusova G."/>
            <person name="Smrhova T."/>
            <person name="Strejcek M."/>
            <person name="Suman J."/>
            <person name="Jani K."/>
            <person name="Pajer P."/>
            <person name="Uhlik O."/>
        </authorList>
    </citation>
    <scope>NUCLEOTIDE SEQUENCE [LARGE SCALE GENOMIC DNA]</scope>
    <source>
        <strain evidence="4">J379</strain>
    </source>
</reference>